<evidence type="ECO:0000313" key="2">
    <source>
        <dbReference type="Proteomes" id="UP000095598"/>
    </source>
</evidence>
<gene>
    <name evidence="1" type="ORF">ERS852425_01921</name>
</gene>
<name>A0A173TDW4_ANAHA</name>
<dbReference type="Proteomes" id="UP000095598">
    <property type="component" value="Unassembled WGS sequence"/>
</dbReference>
<evidence type="ECO:0000313" key="1">
    <source>
        <dbReference type="EMBL" id="CUM99408.1"/>
    </source>
</evidence>
<dbReference type="EMBL" id="CYXT01000014">
    <property type="protein sequence ID" value="CUM99408.1"/>
    <property type="molecule type" value="Genomic_DNA"/>
</dbReference>
<protein>
    <submittedName>
        <fullName evidence="1">Uncharacterized protein</fullName>
    </submittedName>
</protein>
<sequence>MTKETLEKILEKNKRIYNKRNHIDGIRCVTIEEEDSEMFEDLVNICINSGYKIISSSCNSSNWKAILVEDEKERS</sequence>
<organism evidence="1 2">
    <name type="scientific">Anaerostipes hadrus</name>
    <dbReference type="NCBI Taxonomy" id="649756"/>
    <lineage>
        <taxon>Bacteria</taxon>
        <taxon>Bacillati</taxon>
        <taxon>Bacillota</taxon>
        <taxon>Clostridia</taxon>
        <taxon>Lachnospirales</taxon>
        <taxon>Lachnospiraceae</taxon>
        <taxon>Anaerostipes</taxon>
    </lineage>
</organism>
<accession>A0A173TDW4</accession>
<dbReference type="AlphaFoldDB" id="A0A173TDW4"/>
<reference evidence="1 2" key="1">
    <citation type="submission" date="2015-09" db="EMBL/GenBank/DDBJ databases">
        <authorList>
            <consortium name="Pathogen Informatics"/>
        </authorList>
    </citation>
    <scope>NUCLEOTIDE SEQUENCE [LARGE SCALE GENOMIC DNA]</scope>
    <source>
        <strain evidence="1 2">2789STDY5608868</strain>
    </source>
</reference>
<proteinExistence type="predicted"/>
<dbReference type="RefSeq" id="WP_044922485.1">
    <property type="nucleotide sequence ID" value="NZ_CYXT01000014.1"/>
</dbReference>